<protein>
    <submittedName>
        <fullName evidence="1">Cobalt transporter CbiM</fullName>
    </submittedName>
</protein>
<accession>A0AC61SAI5</accession>
<proteinExistence type="predicted"/>
<dbReference type="EMBL" id="QYBA01000147">
    <property type="protein sequence ID" value="TKY91684.1"/>
    <property type="molecule type" value="Genomic_DNA"/>
</dbReference>
<organism evidence="1 2">
    <name type="scientific">Candidatus Methanomarinus sp</name>
    <dbReference type="NCBI Taxonomy" id="3386244"/>
    <lineage>
        <taxon>Archaea</taxon>
        <taxon>Methanobacteriati</taxon>
        <taxon>Methanobacteriota</taxon>
        <taxon>Stenosarchaea group</taxon>
        <taxon>Methanomicrobia</taxon>
        <taxon>Methanosarcinales</taxon>
        <taxon>ANME-2 cluster</taxon>
        <taxon>Candidatus Methanocomedenaceae</taxon>
        <taxon>Candidatus Methanomarinus</taxon>
    </lineage>
</organism>
<evidence type="ECO:0000313" key="2">
    <source>
        <dbReference type="Proteomes" id="UP000315423"/>
    </source>
</evidence>
<sequence length="202" mass="21419">MVHISDGIIAPWLMGFGWVVSAGLLAFGLAKMKMEDIPKLSVITAAVFVASLIHFQVGPTSVHLVLNGFAGVTLGILSFPCMVVSIILQVFLFQHGGVTTIGINALNMGVPALIAFLIFRTGMGLNLNLQRKEVLFGAIAGGIAVTLSVTMLAVELLITGSEFTEVTTFIVFAHIPVIIIEAIFTGVMAGFFAKVKPEMLCI</sequence>
<evidence type="ECO:0000313" key="1">
    <source>
        <dbReference type="EMBL" id="TKY91684.1"/>
    </source>
</evidence>
<comment type="caution">
    <text evidence="1">The sequence shown here is derived from an EMBL/GenBank/DDBJ whole genome shotgun (WGS) entry which is preliminary data.</text>
</comment>
<reference evidence="1" key="1">
    <citation type="submission" date="2018-09" db="EMBL/GenBank/DDBJ databases">
        <title>A genomic encyclopedia of anaerobic methanotrophic archaea.</title>
        <authorList>
            <person name="Skennerton C.T."/>
            <person name="Chadwick G.L."/>
            <person name="Laso-Perez R."/>
            <person name="Leu A.O."/>
            <person name="Speth D.R."/>
            <person name="Yu H."/>
            <person name="Morgan-Lang C."/>
            <person name="Hatzenpichler R."/>
            <person name="Goudeau D."/>
            <person name="Malmstrom R."/>
            <person name="Woyke T."/>
            <person name="Hallam S."/>
            <person name="Tyson G.W."/>
            <person name="Wegener G."/>
            <person name="Boetius A."/>
            <person name="Orphan V.J."/>
        </authorList>
    </citation>
    <scope>NUCLEOTIDE SEQUENCE</scope>
    <source>
        <strain evidence="1">CONS3730D10UFb2</strain>
    </source>
</reference>
<name>A0AC61SAI5_9EURY</name>
<dbReference type="Proteomes" id="UP000315423">
    <property type="component" value="Unassembled WGS sequence"/>
</dbReference>
<gene>
    <name evidence="1" type="primary">cbiM</name>
    <name evidence="1" type="ORF">C5S46_04490</name>
</gene>